<dbReference type="GO" id="GO:0007018">
    <property type="term" value="P:microtubule-based movement"/>
    <property type="evidence" value="ECO:0007669"/>
    <property type="project" value="InterPro"/>
</dbReference>
<dbReference type="InterPro" id="IPR035706">
    <property type="entry name" value="AAA_9"/>
</dbReference>
<proteinExistence type="predicted"/>
<dbReference type="AlphaFoldDB" id="A0A3P9JFG5"/>
<dbReference type="GO" id="GO:0051959">
    <property type="term" value="F:dynein light intermediate chain binding"/>
    <property type="evidence" value="ECO:0007669"/>
    <property type="project" value="InterPro"/>
</dbReference>
<dbReference type="Pfam" id="PF12781">
    <property type="entry name" value="AAA_9"/>
    <property type="match status" value="1"/>
</dbReference>
<evidence type="ECO:0000259" key="1">
    <source>
        <dbReference type="Pfam" id="PF12781"/>
    </source>
</evidence>
<dbReference type="Proteomes" id="UP000265200">
    <property type="component" value="Chromosome 18"/>
</dbReference>
<dbReference type="InterPro" id="IPR026983">
    <property type="entry name" value="DHC"/>
</dbReference>
<dbReference type="PANTHER" id="PTHR22878">
    <property type="entry name" value="DYNEIN HEAVY CHAIN 6, AXONEMAL-LIKE-RELATED"/>
    <property type="match status" value="1"/>
</dbReference>
<protein>
    <recommendedName>
        <fullName evidence="1">Dynein heavy chain ATP-binding dynein motor region domain-containing protein</fullName>
    </recommendedName>
</protein>
<sequence length="113" mass="12590">MVDSLQILENAIQFGNPVLLQNVQEELDPSLNPVLNKSLTCIGGSFLLKLGDKEVEYNPDFRFYITTKLSNPHYTPEVSSKTTIVNFAIMEQHLPGRVYTASTAPQLTHTLSP</sequence>
<name>A0A3P9JFG5_ORYLA</name>
<dbReference type="PANTHER" id="PTHR22878:SF68">
    <property type="entry name" value="DYNEIN HEAVY CHAIN 6, AXONEMAL-LIKE"/>
    <property type="match status" value="1"/>
</dbReference>
<dbReference type="GO" id="GO:0045505">
    <property type="term" value="F:dynein intermediate chain binding"/>
    <property type="evidence" value="ECO:0007669"/>
    <property type="project" value="InterPro"/>
</dbReference>
<dbReference type="Ensembl" id="ENSORLT00015021675.1">
    <property type="protein sequence ID" value="ENSORLP00015031014.1"/>
    <property type="gene ID" value="ENSORLG00015015041.1"/>
</dbReference>
<accession>A0A3P9JFG5</accession>
<dbReference type="GO" id="GO:0030286">
    <property type="term" value="C:dynein complex"/>
    <property type="evidence" value="ECO:0007669"/>
    <property type="project" value="InterPro"/>
</dbReference>
<dbReference type="InterPro" id="IPR027417">
    <property type="entry name" value="P-loop_NTPase"/>
</dbReference>
<reference evidence="2" key="4">
    <citation type="submission" date="2025-09" db="UniProtKB">
        <authorList>
            <consortium name="Ensembl"/>
        </authorList>
    </citation>
    <scope>IDENTIFICATION</scope>
    <source>
        <strain evidence="2">HSOK</strain>
    </source>
</reference>
<reference evidence="2" key="3">
    <citation type="submission" date="2025-08" db="UniProtKB">
        <authorList>
            <consortium name="Ensembl"/>
        </authorList>
    </citation>
    <scope>IDENTIFICATION</scope>
    <source>
        <strain evidence="2">HSOK</strain>
    </source>
</reference>
<organism evidence="2 3">
    <name type="scientific">Oryzias latipes</name>
    <name type="common">Japanese rice fish</name>
    <name type="synonym">Japanese killifish</name>
    <dbReference type="NCBI Taxonomy" id="8090"/>
    <lineage>
        <taxon>Eukaryota</taxon>
        <taxon>Metazoa</taxon>
        <taxon>Chordata</taxon>
        <taxon>Craniata</taxon>
        <taxon>Vertebrata</taxon>
        <taxon>Euteleostomi</taxon>
        <taxon>Actinopterygii</taxon>
        <taxon>Neopterygii</taxon>
        <taxon>Teleostei</taxon>
        <taxon>Neoteleostei</taxon>
        <taxon>Acanthomorphata</taxon>
        <taxon>Ovalentaria</taxon>
        <taxon>Atherinomorphae</taxon>
        <taxon>Beloniformes</taxon>
        <taxon>Adrianichthyidae</taxon>
        <taxon>Oryziinae</taxon>
        <taxon>Oryzias</taxon>
    </lineage>
</organism>
<dbReference type="Gene3D" id="3.40.50.300">
    <property type="entry name" value="P-loop containing nucleotide triphosphate hydrolases"/>
    <property type="match status" value="1"/>
</dbReference>
<feature type="domain" description="Dynein heavy chain ATP-binding dynein motor region" evidence="1">
    <location>
        <begin position="5"/>
        <end position="95"/>
    </location>
</feature>
<reference key="1">
    <citation type="journal article" date="2007" name="Nature">
        <title>The medaka draft genome and insights into vertebrate genome evolution.</title>
        <authorList>
            <person name="Kasahara M."/>
            <person name="Naruse K."/>
            <person name="Sasaki S."/>
            <person name="Nakatani Y."/>
            <person name="Qu W."/>
            <person name="Ahsan B."/>
            <person name="Yamada T."/>
            <person name="Nagayasu Y."/>
            <person name="Doi K."/>
            <person name="Kasai Y."/>
            <person name="Jindo T."/>
            <person name="Kobayashi D."/>
            <person name="Shimada A."/>
            <person name="Toyoda A."/>
            <person name="Kuroki Y."/>
            <person name="Fujiyama A."/>
            <person name="Sasaki T."/>
            <person name="Shimizu A."/>
            <person name="Asakawa S."/>
            <person name="Shimizu N."/>
            <person name="Hashimoto S."/>
            <person name="Yang J."/>
            <person name="Lee Y."/>
            <person name="Matsushima K."/>
            <person name="Sugano S."/>
            <person name="Sakaizumi M."/>
            <person name="Narita T."/>
            <person name="Ohishi K."/>
            <person name="Haga S."/>
            <person name="Ohta F."/>
            <person name="Nomoto H."/>
            <person name="Nogata K."/>
            <person name="Morishita T."/>
            <person name="Endo T."/>
            <person name="Shin-I T."/>
            <person name="Takeda H."/>
            <person name="Morishita S."/>
            <person name="Kohara Y."/>
        </authorList>
    </citation>
    <scope>NUCLEOTIDE SEQUENCE [LARGE SCALE GENOMIC DNA]</scope>
    <source>
        <strain>Hd-rR</strain>
    </source>
</reference>
<reference evidence="2 3" key="2">
    <citation type="submission" date="2017-04" db="EMBL/GenBank/DDBJ databases">
        <title>CpG methylation of centromeres and impact of large insertions on vertebrate speciation.</title>
        <authorList>
            <person name="Ichikawa K."/>
            <person name="Yoshimura J."/>
            <person name="Morishita S."/>
        </authorList>
    </citation>
    <scope>NUCLEOTIDE SEQUENCE</scope>
    <source>
        <strain evidence="2 3">HSOK</strain>
    </source>
</reference>
<evidence type="ECO:0000313" key="2">
    <source>
        <dbReference type="Ensembl" id="ENSORLP00015031014.1"/>
    </source>
</evidence>
<evidence type="ECO:0000313" key="3">
    <source>
        <dbReference type="Proteomes" id="UP000265200"/>
    </source>
</evidence>